<protein>
    <submittedName>
        <fullName evidence="2">Uncharacterized protein</fullName>
    </submittedName>
</protein>
<gene>
    <name evidence="2" type="ORF">SAMN05216387_102241</name>
</gene>
<dbReference type="Proteomes" id="UP000198620">
    <property type="component" value="Unassembled WGS sequence"/>
</dbReference>
<keyword evidence="3" id="KW-1185">Reference proteome</keyword>
<reference evidence="2 3" key="1">
    <citation type="submission" date="2016-10" db="EMBL/GenBank/DDBJ databases">
        <authorList>
            <person name="de Groot N.N."/>
        </authorList>
    </citation>
    <scope>NUCLEOTIDE SEQUENCE [LARGE SCALE GENOMIC DNA]</scope>
    <source>
        <strain evidence="2 3">Nv1</strain>
    </source>
</reference>
<evidence type="ECO:0000313" key="2">
    <source>
        <dbReference type="EMBL" id="SEK63953.1"/>
    </source>
</evidence>
<sequence length="185" mass="19257">MSRLALFVVLGMICSGSPDHSVAQELNSAGADNISILPAEMGQGVIIPQPAIPPNNSGYSFGGPVVVLPVPMPLPAGGTPGSNNTNGSLNTYGNPYGFQYPGSYLPRDTPLHRFNGYVVCDPPNPPNGATGGASSESTGTPVARRLVKITTTRSLAAPGYLQPCPIYTINGEIQKSNSYTTRTPR</sequence>
<dbReference type="EMBL" id="FOBH01000002">
    <property type="protein sequence ID" value="SEK63953.1"/>
    <property type="molecule type" value="Genomic_DNA"/>
</dbReference>
<dbReference type="AlphaFoldDB" id="A0A1H7IN72"/>
<feature type="region of interest" description="Disordered" evidence="1">
    <location>
        <begin position="122"/>
        <end position="141"/>
    </location>
</feature>
<proteinExistence type="predicted"/>
<evidence type="ECO:0000313" key="3">
    <source>
        <dbReference type="Proteomes" id="UP000198620"/>
    </source>
</evidence>
<accession>A0A1H7IN72</accession>
<evidence type="ECO:0000256" key="1">
    <source>
        <dbReference type="SAM" id="MobiDB-lite"/>
    </source>
</evidence>
<organism evidence="2 3">
    <name type="scientific">Nitrosovibrio tenuis</name>
    <dbReference type="NCBI Taxonomy" id="1233"/>
    <lineage>
        <taxon>Bacteria</taxon>
        <taxon>Pseudomonadati</taxon>
        <taxon>Pseudomonadota</taxon>
        <taxon>Betaproteobacteria</taxon>
        <taxon>Nitrosomonadales</taxon>
        <taxon>Nitrosomonadaceae</taxon>
        <taxon>Nitrosovibrio</taxon>
    </lineage>
</organism>
<name>A0A1H7IN72_9PROT</name>